<dbReference type="PANTHER" id="PTHR31220:SF1">
    <property type="entry name" value="GH21176P"/>
    <property type="match status" value="1"/>
</dbReference>
<evidence type="ECO:0000313" key="10">
    <source>
        <dbReference type="Proteomes" id="UP000663852"/>
    </source>
</evidence>
<dbReference type="GO" id="GO:0046854">
    <property type="term" value="P:phosphatidylinositol phosphate biosynthetic process"/>
    <property type="evidence" value="ECO:0007669"/>
    <property type="project" value="TreeGrafter"/>
</dbReference>
<protein>
    <recommendedName>
        <fullName evidence="11">Pentatricopeptide repeat-containing protein</fullName>
    </recommendedName>
</protein>
<evidence type="ECO:0000256" key="6">
    <source>
        <dbReference type="ARBA" id="ARBA00034482"/>
    </source>
</evidence>
<evidence type="ECO:0000256" key="2">
    <source>
        <dbReference type="ARBA" id="ARBA00004514"/>
    </source>
</evidence>
<evidence type="ECO:0000256" key="1">
    <source>
        <dbReference type="ARBA" id="ARBA00004236"/>
    </source>
</evidence>
<sequence length="805" mass="92740">MIGLLRCKMENYPITTEPSEFASAICDHLFTFYHDVQHRPFVLQFLPSFIIAYYDVLYPRHSESVDSTTKDVCSTIDTFLVSLYNLTVTDDGHNEATHEFRIPNLTVPSIYHTPNPDHYAPTPLTQNAISKHETKCEVIRLQAFTPLGSANGTTREQILWFLLIQYGMSVSSMDKCSRDAYIQMSKKLLGQGFSFNTQRPVKSKSGLPTTGRRIHLSSRIMSEMLGTLFYLKSFSSDDEANRCMLLLKERAEYEMYADVILMTESMGYLHEFETQRPEKQDKIGIEIELPPTIDVVRQKRTATTTRSMKIRQRSNKQDDSSVLTENHVDENVNVVPASPQQRRVLNVVDNNLTRDEYENTNNNNNKDIESPPIIHQARSTISSSIGPATSTPSPSTARHYKPVSLTSTQTYFKTIQEQPGSSPILQVRSVIHKDDEYEREETLAILPRPRVSSIKQSEKKETIATMMLARFLIRRTYRSNPNTIQWNKTIRTHQINGNYQQALKLFQIGIEKNTFEPNSLTYFTMLDICKELKSLPVVRTIHNLIDASKNRDREVFSDPRIRSSLMDVYIKCQDIDSAYRVFQSMSERNVIDCCGLMTGLNQQGKYEKTLELSKQIPSAMKYSSALLCSLILQACGELKRYDEGCEIHRNGQKFLPEHKIFMNELMNFYLKLHREKQALDIFETYSTHQTVIDYSLLMKYYNRHYQPEKTIELYFRLKNNTQIPMDHIIYVLVLQAVANGCCLQTSEQICQDAKKFGINMDVENALINMKTGRSRSSRESVPFNGEAQHCFIQYITQSLWSLPSI</sequence>
<dbReference type="SUPFAM" id="SSF81901">
    <property type="entry name" value="HCP-like"/>
    <property type="match status" value="1"/>
</dbReference>
<accession>A0A814UAU3</accession>
<evidence type="ECO:0000256" key="7">
    <source>
        <dbReference type="PROSITE-ProRule" id="PRU00708"/>
    </source>
</evidence>
<evidence type="ECO:0000313" key="9">
    <source>
        <dbReference type="EMBL" id="CAF1172220.1"/>
    </source>
</evidence>
<dbReference type="PANTHER" id="PTHR31220">
    <property type="entry name" value="HYCCIN RELATED"/>
    <property type="match status" value="1"/>
</dbReference>
<dbReference type="GO" id="GO:0005886">
    <property type="term" value="C:plasma membrane"/>
    <property type="evidence" value="ECO:0007669"/>
    <property type="project" value="UniProtKB-SubCell"/>
</dbReference>
<evidence type="ECO:0000256" key="3">
    <source>
        <dbReference type="ARBA" id="ARBA00022475"/>
    </source>
</evidence>
<dbReference type="GO" id="GO:0005829">
    <property type="term" value="C:cytosol"/>
    <property type="evidence" value="ECO:0007669"/>
    <property type="project" value="UniProtKB-SubCell"/>
</dbReference>
<dbReference type="InterPro" id="IPR011990">
    <property type="entry name" value="TPR-like_helical_dom_sf"/>
</dbReference>
<reference evidence="9" key="1">
    <citation type="submission" date="2021-02" db="EMBL/GenBank/DDBJ databases">
        <authorList>
            <person name="Nowell W R."/>
        </authorList>
    </citation>
    <scope>NUCLEOTIDE SEQUENCE</scope>
</reference>
<evidence type="ECO:0008006" key="11">
    <source>
        <dbReference type="Google" id="ProtNLM"/>
    </source>
</evidence>
<keyword evidence="4" id="KW-0963">Cytoplasm</keyword>
<proteinExistence type="inferred from homology"/>
<comment type="similarity">
    <text evidence="6">Belongs to the Hyccin family.</text>
</comment>
<gene>
    <name evidence="9" type="ORF">EDS130_LOCUS23754</name>
</gene>
<dbReference type="Gene3D" id="1.25.40.10">
    <property type="entry name" value="Tetratricopeptide repeat domain"/>
    <property type="match status" value="1"/>
</dbReference>
<dbReference type="InterPro" id="IPR002885">
    <property type="entry name" value="PPR_rpt"/>
</dbReference>
<evidence type="ECO:0000256" key="5">
    <source>
        <dbReference type="ARBA" id="ARBA00023136"/>
    </source>
</evidence>
<dbReference type="GO" id="GO:0072659">
    <property type="term" value="P:protein localization to plasma membrane"/>
    <property type="evidence" value="ECO:0007669"/>
    <property type="project" value="TreeGrafter"/>
</dbReference>
<name>A0A814UAU3_ADIRI</name>
<organism evidence="9 10">
    <name type="scientific">Adineta ricciae</name>
    <name type="common">Rotifer</name>
    <dbReference type="NCBI Taxonomy" id="249248"/>
    <lineage>
        <taxon>Eukaryota</taxon>
        <taxon>Metazoa</taxon>
        <taxon>Spiralia</taxon>
        <taxon>Gnathifera</taxon>
        <taxon>Rotifera</taxon>
        <taxon>Eurotatoria</taxon>
        <taxon>Bdelloidea</taxon>
        <taxon>Adinetida</taxon>
        <taxon>Adinetidae</taxon>
        <taxon>Adineta</taxon>
    </lineage>
</organism>
<feature type="repeat" description="PPR" evidence="7">
    <location>
        <begin position="558"/>
        <end position="592"/>
    </location>
</feature>
<comment type="caution">
    <text evidence="9">The sequence shown here is derived from an EMBL/GenBank/DDBJ whole genome shotgun (WGS) entry which is preliminary data.</text>
</comment>
<dbReference type="OrthoDB" id="18937at2759"/>
<dbReference type="Pfam" id="PF09790">
    <property type="entry name" value="Hyccin"/>
    <property type="match status" value="1"/>
</dbReference>
<comment type="subcellular location">
    <subcellularLocation>
        <location evidence="1">Cell membrane</location>
    </subcellularLocation>
    <subcellularLocation>
        <location evidence="2">Cytoplasm</location>
        <location evidence="2">Cytosol</location>
    </subcellularLocation>
</comment>
<dbReference type="Proteomes" id="UP000663852">
    <property type="component" value="Unassembled WGS sequence"/>
</dbReference>
<evidence type="ECO:0000256" key="8">
    <source>
        <dbReference type="SAM" id="MobiDB-lite"/>
    </source>
</evidence>
<dbReference type="EMBL" id="CAJNOJ010000131">
    <property type="protein sequence ID" value="CAF1172220.1"/>
    <property type="molecule type" value="Genomic_DNA"/>
</dbReference>
<dbReference type="PROSITE" id="PS51375">
    <property type="entry name" value="PPR"/>
    <property type="match status" value="1"/>
</dbReference>
<keyword evidence="3" id="KW-1003">Cell membrane</keyword>
<feature type="region of interest" description="Disordered" evidence="8">
    <location>
        <begin position="300"/>
        <end position="321"/>
    </location>
</feature>
<keyword evidence="5" id="KW-0472">Membrane</keyword>
<evidence type="ECO:0000256" key="4">
    <source>
        <dbReference type="ARBA" id="ARBA00022490"/>
    </source>
</evidence>
<dbReference type="InterPro" id="IPR018619">
    <property type="entry name" value="Hyccin"/>
</dbReference>
<dbReference type="AlphaFoldDB" id="A0A814UAU3"/>